<dbReference type="Pfam" id="PF14257">
    <property type="entry name" value="DUF4349"/>
    <property type="match status" value="1"/>
</dbReference>
<accession>A0A7C2EJM7</accession>
<comment type="caution">
    <text evidence="4">The sequence shown here is derived from an EMBL/GenBank/DDBJ whole genome shotgun (WGS) entry which is preliminary data.</text>
</comment>
<keyword evidence="2" id="KW-0472">Membrane</keyword>
<organism evidence="4">
    <name type="scientific">Ammonifex degensii</name>
    <dbReference type="NCBI Taxonomy" id="42838"/>
    <lineage>
        <taxon>Bacteria</taxon>
        <taxon>Bacillati</taxon>
        <taxon>Bacillota</taxon>
        <taxon>Clostridia</taxon>
        <taxon>Thermoanaerobacterales</taxon>
        <taxon>Thermoanaerobacteraceae</taxon>
        <taxon>Ammonifex</taxon>
    </lineage>
</organism>
<reference evidence="4" key="1">
    <citation type="journal article" date="2020" name="mSystems">
        <title>Genome- and Community-Level Interaction Insights into Carbon Utilization and Element Cycling Functions of Hydrothermarchaeota in Hydrothermal Sediment.</title>
        <authorList>
            <person name="Zhou Z."/>
            <person name="Liu Y."/>
            <person name="Xu W."/>
            <person name="Pan J."/>
            <person name="Luo Z.H."/>
            <person name="Li M."/>
        </authorList>
    </citation>
    <scope>NUCLEOTIDE SEQUENCE [LARGE SCALE GENOMIC DNA]</scope>
    <source>
        <strain evidence="4">SpSt-300</strain>
    </source>
</reference>
<gene>
    <name evidence="4" type="ORF">ENQ34_05685</name>
</gene>
<protein>
    <submittedName>
        <fullName evidence="4">DUF4349 domain-containing protein</fullName>
    </submittedName>
</protein>
<evidence type="ECO:0000313" key="4">
    <source>
        <dbReference type="EMBL" id="HEL66150.1"/>
    </source>
</evidence>
<keyword evidence="2" id="KW-0812">Transmembrane</keyword>
<evidence type="ECO:0000256" key="2">
    <source>
        <dbReference type="SAM" id="Phobius"/>
    </source>
</evidence>
<feature type="coiled-coil region" evidence="1">
    <location>
        <begin position="171"/>
        <end position="235"/>
    </location>
</feature>
<evidence type="ECO:0000256" key="1">
    <source>
        <dbReference type="SAM" id="Coils"/>
    </source>
</evidence>
<evidence type="ECO:0000259" key="3">
    <source>
        <dbReference type="Pfam" id="PF14257"/>
    </source>
</evidence>
<keyword evidence="1" id="KW-0175">Coiled coil</keyword>
<sequence>MEETKRKFRFGGWVLLFIGLLVGGVATLTAVRVSSPQYERAISKETPVMSGMKVAPSQGARMTGQAFAPDGKGEGGERLVIKRKTLRLEVNDVRAACAEVEKVAARYGGFIVNSVISSPGGEPVRPQRGVPEAENRPLSGTVVVKVPVERFAAAVKEMKSLGKLRSEEETSEEVTEQHIDLTARLRNLKRQEERYLEILKSATKVEEMLKVEEQLVRIRGEIESLQAQVEYLEKSAAMAVVTLELFEPASVATPLVSWGVKEAFITALRGFVTVINFFIIAAGTVLPLVLAGLLVWLGVVVYKRRQRGSG</sequence>
<dbReference type="InterPro" id="IPR025645">
    <property type="entry name" value="DUF4349"/>
</dbReference>
<name>A0A7C2EJM7_9THEO</name>
<proteinExistence type="predicted"/>
<dbReference type="AlphaFoldDB" id="A0A7C2EJM7"/>
<dbReference type="EMBL" id="DSMU01000361">
    <property type="protein sequence ID" value="HEL66150.1"/>
    <property type="molecule type" value="Genomic_DNA"/>
</dbReference>
<feature type="domain" description="DUF4349" evidence="3">
    <location>
        <begin position="78"/>
        <end position="298"/>
    </location>
</feature>
<feature type="transmembrane region" description="Helical" evidence="2">
    <location>
        <begin position="277"/>
        <end position="302"/>
    </location>
</feature>
<keyword evidence="2" id="KW-1133">Transmembrane helix</keyword>